<accession>A0A0B5EQ42</accession>
<dbReference type="AlphaFoldDB" id="A0A0B5EQ42"/>
<evidence type="ECO:0000256" key="7">
    <source>
        <dbReference type="SAM" id="MobiDB-lite"/>
    </source>
</evidence>
<keyword evidence="4" id="KW-0808">Transferase</keyword>
<dbReference type="GO" id="GO:0004673">
    <property type="term" value="F:protein histidine kinase activity"/>
    <property type="evidence" value="ECO:0007669"/>
    <property type="project" value="UniProtKB-EC"/>
</dbReference>
<gene>
    <name evidence="8" type="ORF">SLNWT_4497</name>
</gene>
<comment type="catalytic activity">
    <reaction evidence="1">
        <text>ATP + protein L-histidine = ADP + protein N-phospho-L-histidine.</text>
        <dbReference type="EC" id="2.7.13.3"/>
    </reaction>
</comment>
<evidence type="ECO:0000313" key="8">
    <source>
        <dbReference type="EMBL" id="AJE84873.1"/>
    </source>
</evidence>
<evidence type="ECO:0000256" key="5">
    <source>
        <dbReference type="ARBA" id="ARBA00022777"/>
    </source>
</evidence>
<protein>
    <recommendedName>
        <fullName evidence="2">histidine kinase</fullName>
        <ecNumber evidence="2">2.7.13.3</ecNumber>
    </recommendedName>
</protein>
<dbReference type="EC" id="2.7.13.3" evidence="2"/>
<evidence type="ECO:0000256" key="4">
    <source>
        <dbReference type="ARBA" id="ARBA00022679"/>
    </source>
</evidence>
<dbReference type="PANTHER" id="PTHR45436">
    <property type="entry name" value="SENSOR HISTIDINE KINASE YKOH"/>
    <property type="match status" value="1"/>
</dbReference>
<feature type="compositionally biased region" description="Basic and acidic residues" evidence="7">
    <location>
        <begin position="429"/>
        <end position="444"/>
    </location>
</feature>
<keyword evidence="3" id="KW-0597">Phosphoprotein</keyword>
<name>A0A0B5EQ42_STRA4</name>
<keyword evidence="9" id="KW-1185">Reference proteome</keyword>
<dbReference type="Proteomes" id="UP000031523">
    <property type="component" value="Chromosome"/>
</dbReference>
<dbReference type="Gene3D" id="3.30.565.10">
    <property type="entry name" value="Histidine kinase-like ATPase, C-terminal domain"/>
    <property type="match status" value="1"/>
</dbReference>
<dbReference type="InterPro" id="IPR036890">
    <property type="entry name" value="HATPase_C_sf"/>
</dbReference>
<organism evidence="8 9">
    <name type="scientific">Streptomyces albus (strain ATCC 21838 / DSM 41398 / FERM P-419 / JCM 4703 / NBRC 107858)</name>
    <dbReference type="NCBI Taxonomy" id="1081613"/>
    <lineage>
        <taxon>Bacteria</taxon>
        <taxon>Bacillati</taxon>
        <taxon>Actinomycetota</taxon>
        <taxon>Actinomycetes</taxon>
        <taxon>Kitasatosporales</taxon>
        <taxon>Streptomycetaceae</taxon>
        <taxon>Streptomyces</taxon>
    </lineage>
</organism>
<dbReference type="SUPFAM" id="SSF55874">
    <property type="entry name" value="ATPase domain of HSP90 chaperone/DNA topoisomerase II/histidine kinase"/>
    <property type="match status" value="1"/>
</dbReference>
<dbReference type="GO" id="GO:0005886">
    <property type="term" value="C:plasma membrane"/>
    <property type="evidence" value="ECO:0007669"/>
    <property type="project" value="TreeGrafter"/>
</dbReference>
<sequence length="444" mass="47284">MDIPVPLVVALGALALWGLLAAVLLTRARAATARARAETEEARREAGAQERQRRALLSEVSHLAENRVPALIQQLAHPAHRIPPLAHPELADTEVDKALRTVAEQLTAAVRDSRIRTDEAAQEIMRTVAGRVRTLAAQMEKILDKAQHDFGDRPEFTPVLYELDHRTVLMRRVVQAVAVVCGDAPGLARQDSYLADLVTAAQSRVESYGRIETTNHLPAGQQLGVAAPAAEALAMVLAELMDNAAYCTVGSMPVRVGIHRTAAGAAVVVSDSGPGLDTAEKQEFALRMLDTSRRILLTEIGTPPKLGFAAIGRLTRRHAIEVAMSPSATRGMEAVVHIDASLLVSMDRAEGSGQSAAAPLPAEPSRPLAPEPAEDPLSAPPAQAAPGGLPRRRRRAPAAGQAAPQDAAPRANDPSATRDRYAGMQASLERARSESPVTHEEPSR</sequence>
<evidence type="ECO:0000256" key="1">
    <source>
        <dbReference type="ARBA" id="ARBA00000085"/>
    </source>
</evidence>
<proteinExistence type="predicted"/>
<reference evidence="8 9" key="1">
    <citation type="submission" date="2015-01" db="EMBL/GenBank/DDBJ databases">
        <title>Enhanced salinomycin production by adjusting the supply of polyketide extender units in Streptomyce albus DSM 41398.</title>
        <authorList>
            <person name="Lu C."/>
        </authorList>
    </citation>
    <scope>NUCLEOTIDE SEQUENCE [LARGE SCALE GENOMIC DNA]</scope>
    <source>
        <strain evidence="9">ATCC 21838 / DSM 41398 / FERM P-419 / JCM 4703 / NBRC 107858</strain>
    </source>
</reference>
<keyword evidence="6" id="KW-0175">Coiled coil</keyword>
<evidence type="ECO:0000256" key="3">
    <source>
        <dbReference type="ARBA" id="ARBA00022553"/>
    </source>
</evidence>
<evidence type="ECO:0000256" key="6">
    <source>
        <dbReference type="SAM" id="Coils"/>
    </source>
</evidence>
<feature type="coiled-coil region" evidence="6">
    <location>
        <begin position="25"/>
        <end position="59"/>
    </location>
</feature>
<evidence type="ECO:0000256" key="2">
    <source>
        <dbReference type="ARBA" id="ARBA00012438"/>
    </source>
</evidence>
<feature type="compositionally biased region" description="Low complexity" evidence="7">
    <location>
        <begin position="380"/>
        <end position="389"/>
    </location>
</feature>
<feature type="compositionally biased region" description="Low complexity" evidence="7">
    <location>
        <begin position="397"/>
        <end position="411"/>
    </location>
</feature>
<dbReference type="InterPro" id="IPR050428">
    <property type="entry name" value="TCS_sensor_his_kinase"/>
</dbReference>
<dbReference type="EMBL" id="CP010519">
    <property type="protein sequence ID" value="AJE84873.1"/>
    <property type="molecule type" value="Genomic_DNA"/>
</dbReference>
<feature type="compositionally biased region" description="Pro residues" evidence="7">
    <location>
        <begin position="361"/>
        <end position="370"/>
    </location>
</feature>
<feature type="region of interest" description="Disordered" evidence="7">
    <location>
        <begin position="349"/>
        <end position="444"/>
    </location>
</feature>
<dbReference type="KEGG" id="sals:SLNWT_4497"/>
<dbReference type="GO" id="GO:0000160">
    <property type="term" value="P:phosphorelay signal transduction system"/>
    <property type="evidence" value="ECO:0007669"/>
    <property type="project" value="TreeGrafter"/>
</dbReference>
<dbReference type="CDD" id="cd00075">
    <property type="entry name" value="HATPase"/>
    <property type="match status" value="1"/>
</dbReference>
<dbReference type="PANTHER" id="PTHR45436:SF5">
    <property type="entry name" value="SENSOR HISTIDINE KINASE TRCS"/>
    <property type="match status" value="1"/>
</dbReference>
<keyword evidence="5" id="KW-0418">Kinase</keyword>
<evidence type="ECO:0000313" key="9">
    <source>
        <dbReference type="Proteomes" id="UP000031523"/>
    </source>
</evidence>